<sequence length="569" mass="61619">MCHQRALVHLSFLACCVRISHAFTGTLRPIGLLGHPLFHPSPRNAPGGKHRQQFARVGLKAESNDITSSDDLGKSALFDDDALVRALDSNNLEKILSYLQSHPSSIPSLSESQIQSIFYAVEVATVESDENTVNKRAIEDARAIDFRSLDRVRAQMTRLYRLLREEGRLNVFGAVGRPPPSHVAASPPPGGAVYPTSGSKLISPALLEEITDMEMISLTPRPTNLLLVGGAAFAVLEGIASLYFGINFSLLVACTVLLAVMDQVLVSGAVFETALRMVKPEMSGRITRHEAGHFLCAYLLGCPVEGVVLSTWAALNDGRFGGRSARAVSAGTSYYDLDLSEQISGAKPLTRESIDRYSIIVMGGIAAEAVEFGRADGGAGDEDALIRFLRSLNPRSQNAVTAWTPDLIRNQARWGATQAVLLLREYKPCYDALVDALERGGDLGQCIVAIEEAAKRENKGWLQRPLGIVLEEGEFGKWVGIDEAGNEDSLRADWGVIGGDGAPPQPSSSPKISLEDTNGVPTYAYGDDPITSTEEFLRKYRQAMEKKLASIDEKLEELEAKESNAPPES</sequence>
<feature type="region of interest" description="Disordered" evidence="2">
    <location>
        <begin position="498"/>
        <end position="528"/>
    </location>
</feature>
<dbReference type="PANTHER" id="PTHR33471:SF7">
    <property type="entry name" value="ATP-DEPENDENT ZINC METALLOPROTEASE-RELATED"/>
    <property type="match status" value="1"/>
</dbReference>
<feature type="coiled-coil region" evidence="1">
    <location>
        <begin position="537"/>
        <end position="564"/>
    </location>
</feature>
<evidence type="ECO:0000313" key="5">
    <source>
        <dbReference type="EMBL" id="KAL3763316.1"/>
    </source>
</evidence>
<dbReference type="AlphaFoldDB" id="A0ABD3MKG0"/>
<keyword evidence="3" id="KW-0472">Membrane</keyword>
<name>A0ABD3MKG0_9STRA</name>
<evidence type="ECO:0000256" key="3">
    <source>
        <dbReference type="SAM" id="Phobius"/>
    </source>
</evidence>
<evidence type="ECO:0008006" key="7">
    <source>
        <dbReference type="Google" id="ProtNLM"/>
    </source>
</evidence>
<dbReference type="InterPro" id="IPR037219">
    <property type="entry name" value="Peptidase_M41-like"/>
</dbReference>
<reference evidence="5 6" key="1">
    <citation type="submission" date="2024-10" db="EMBL/GenBank/DDBJ databases">
        <title>Updated reference genomes for cyclostephanoid diatoms.</title>
        <authorList>
            <person name="Roberts W.R."/>
            <person name="Alverson A.J."/>
        </authorList>
    </citation>
    <scope>NUCLEOTIDE SEQUENCE [LARGE SCALE GENOMIC DNA]</scope>
    <source>
        <strain evidence="5 6">AJA276-08</strain>
    </source>
</reference>
<feature type="transmembrane region" description="Helical" evidence="3">
    <location>
        <begin position="225"/>
        <end position="243"/>
    </location>
</feature>
<dbReference type="Gene3D" id="1.20.58.760">
    <property type="entry name" value="Peptidase M41"/>
    <property type="match status" value="1"/>
</dbReference>
<keyword evidence="1" id="KW-0175">Coiled coil</keyword>
<comment type="caution">
    <text evidence="5">The sequence shown here is derived from an EMBL/GenBank/DDBJ whole genome shotgun (WGS) entry which is preliminary data.</text>
</comment>
<dbReference type="PANTHER" id="PTHR33471">
    <property type="entry name" value="ATP-DEPENDENT ZINC METALLOPROTEASE-RELATED"/>
    <property type="match status" value="1"/>
</dbReference>
<keyword evidence="4" id="KW-0732">Signal</keyword>
<feature type="transmembrane region" description="Helical" evidence="3">
    <location>
        <begin position="250"/>
        <end position="271"/>
    </location>
</feature>
<proteinExistence type="predicted"/>
<feature type="chain" id="PRO_5044837955" description="Peptidase M41 domain-containing protein" evidence="4">
    <location>
        <begin position="23"/>
        <end position="569"/>
    </location>
</feature>
<dbReference type="SUPFAM" id="SSF140990">
    <property type="entry name" value="FtsH protease domain-like"/>
    <property type="match status" value="1"/>
</dbReference>
<gene>
    <name evidence="5" type="ORF">ACHAW5_007708</name>
</gene>
<keyword evidence="3" id="KW-0812">Transmembrane</keyword>
<dbReference type="EMBL" id="JALLAZ020001804">
    <property type="protein sequence ID" value="KAL3763316.1"/>
    <property type="molecule type" value="Genomic_DNA"/>
</dbReference>
<feature type="transmembrane region" description="Helical" evidence="3">
    <location>
        <begin position="291"/>
        <end position="315"/>
    </location>
</feature>
<protein>
    <recommendedName>
        <fullName evidence="7">Peptidase M41 domain-containing protein</fullName>
    </recommendedName>
</protein>
<evidence type="ECO:0000256" key="4">
    <source>
        <dbReference type="SAM" id="SignalP"/>
    </source>
</evidence>
<keyword evidence="3" id="KW-1133">Transmembrane helix</keyword>
<accession>A0ABD3MKG0</accession>
<feature type="compositionally biased region" description="Polar residues" evidence="2">
    <location>
        <begin position="508"/>
        <end position="520"/>
    </location>
</feature>
<evidence type="ECO:0000313" key="6">
    <source>
        <dbReference type="Proteomes" id="UP001530315"/>
    </source>
</evidence>
<evidence type="ECO:0000256" key="1">
    <source>
        <dbReference type="SAM" id="Coils"/>
    </source>
</evidence>
<organism evidence="5 6">
    <name type="scientific">Stephanodiscus triporus</name>
    <dbReference type="NCBI Taxonomy" id="2934178"/>
    <lineage>
        <taxon>Eukaryota</taxon>
        <taxon>Sar</taxon>
        <taxon>Stramenopiles</taxon>
        <taxon>Ochrophyta</taxon>
        <taxon>Bacillariophyta</taxon>
        <taxon>Coscinodiscophyceae</taxon>
        <taxon>Thalassiosirophycidae</taxon>
        <taxon>Stephanodiscales</taxon>
        <taxon>Stephanodiscaceae</taxon>
        <taxon>Stephanodiscus</taxon>
    </lineage>
</organism>
<dbReference type="Proteomes" id="UP001530315">
    <property type="component" value="Unassembled WGS sequence"/>
</dbReference>
<feature type="signal peptide" evidence="4">
    <location>
        <begin position="1"/>
        <end position="22"/>
    </location>
</feature>
<evidence type="ECO:0000256" key="2">
    <source>
        <dbReference type="SAM" id="MobiDB-lite"/>
    </source>
</evidence>
<keyword evidence="6" id="KW-1185">Reference proteome</keyword>